<dbReference type="SMART" id="SM00382">
    <property type="entry name" value="AAA"/>
    <property type="match status" value="1"/>
</dbReference>
<sequence length="1030" mass="111194">MYIHLLGTVELSVDGGLLPISTGKVRTLLARLALEPERPLSSSALAECIWDGDPPRSATGTLQGYVSRLRTALRKASDLAAHADGPTIEIVSRSGTYALHAASEQIDWQSYRRLSLRARALADTGDDQQALALLDRADALWRGEPLAGLPGLWAQRTRDHLVGRRLSASLTRAEVELRLGHYDELVPGLAELAGQHPWNEQIAAHLITALYGGGRINEAHAAYLRIQRRMHHDLGTEPGEQLNRLQAAVLRRDSVTSMINRPPSTPAAGAWSTTPAQTDPPTPGRRSSVLPREPELIGREAELNLLMAAARGEWPAFSAARDTALPVIALSGIPGSGKSTLALAAAHLLHGEFPDGALLVRIGAHSGSPYDPGPENTAAALLRQFGVPAAEVPLDADELLARCRELLSRRRALVLLDDAAGPGQIGPLLPASPTCFVLVTSRHRMAELPTVSTVPIDSLTPDAAAEMFTRLVGSDRADDPVLLADIVRRCAYHPLSLRIVAGRFRFRRSWTLAHLADRLSRNPRLDELQHGSDSLRTALAMSYHDLSGEHQIAFRRLSLHPGRDFGLLTAAVLIGCPVARAEHLIEELLAVNLLTEHSAERFGYHELVREYALAQEEHEEAPRQRADISRRVADFLLRMADRADLQVYPARFRMPVSAFPGNPVEETPLITQELLRRVPLRGWLAAETETLIDLGKDLRARGDHGPAAVLAHLFDGRLRSECLWRAAVEAHRAAAEHWREQGAERAELHARIALASSALEVSRYPEAESAIRRALALAGTTGDRRATAEALGKQAVLHWHRDDPQGALTLQREALALFHELGESGAAGSTGVNIGVLQSLLGDTAEALASLTEAVAAFRSCGDRRTALKITNNIGGIHLERGEEVAAREAFEHVLEKGPGILSPVDLAIAGVNLAELLEGPDETERAVHLLDSAMRTFRLSESRRHQAEAMNAKGLVLLRAARAAEAGEAYAAALAVARSIRSARAEASALQGLARVEESLRGTPGRLPDDQSGDPPPSGNPGAHSAGHV</sequence>
<dbReference type="PANTHER" id="PTHR35807:SF1">
    <property type="entry name" value="TRANSCRIPTIONAL REGULATOR REDD"/>
    <property type="match status" value="1"/>
</dbReference>
<evidence type="ECO:0000313" key="10">
    <source>
        <dbReference type="Proteomes" id="UP001165143"/>
    </source>
</evidence>
<gene>
    <name evidence="9" type="ORF">Kpho01_04020</name>
</gene>
<dbReference type="SUPFAM" id="SSF48452">
    <property type="entry name" value="TPR-like"/>
    <property type="match status" value="3"/>
</dbReference>
<dbReference type="CDD" id="cd15831">
    <property type="entry name" value="BTAD"/>
    <property type="match status" value="1"/>
</dbReference>
<dbReference type="GO" id="GO:0000160">
    <property type="term" value="P:phosphorelay signal transduction system"/>
    <property type="evidence" value="ECO:0007669"/>
    <property type="project" value="UniProtKB-KW"/>
</dbReference>
<proteinExistence type="inferred from homology"/>
<dbReference type="InterPro" id="IPR036388">
    <property type="entry name" value="WH-like_DNA-bd_sf"/>
</dbReference>
<evidence type="ECO:0000256" key="2">
    <source>
        <dbReference type="ARBA" id="ARBA00023012"/>
    </source>
</evidence>
<dbReference type="Pfam" id="PF13401">
    <property type="entry name" value="AAA_22"/>
    <property type="match status" value="1"/>
</dbReference>
<keyword evidence="3" id="KW-0805">Transcription regulation</keyword>
<dbReference type="Gene3D" id="1.25.40.10">
    <property type="entry name" value="Tetratricopeptide repeat domain"/>
    <property type="match status" value="3"/>
</dbReference>
<dbReference type="InterPro" id="IPR016032">
    <property type="entry name" value="Sig_transdc_resp-reg_C-effctor"/>
</dbReference>
<comment type="similarity">
    <text evidence="1">Belongs to the AfsR/DnrI/RedD regulatory family.</text>
</comment>
<dbReference type="GO" id="GO:0003677">
    <property type="term" value="F:DNA binding"/>
    <property type="evidence" value="ECO:0007669"/>
    <property type="project" value="UniProtKB-UniRule"/>
</dbReference>
<feature type="DNA-binding region" description="OmpR/PhoB-type" evidence="6">
    <location>
        <begin position="1"/>
        <end position="101"/>
    </location>
</feature>
<reference evidence="9" key="1">
    <citation type="submission" date="2023-02" db="EMBL/GenBank/DDBJ databases">
        <title>Kitasatospora phosalacinea NBRC 14362.</title>
        <authorList>
            <person name="Ichikawa N."/>
            <person name="Sato H."/>
            <person name="Tonouchi N."/>
        </authorList>
    </citation>
    <scope>NUCLEOTIDE SEQUENCE</scope>
    <source>
        <strain evidence="9">NBRC 14362</strain>
    </source>
</reference>
<dbReference type="SMART" id="SM00862">
    <property type="entry name" value="Trans_reg_C"/>
    <property type="match status" value="1"/>
</dbReference>
<feature type="region of interest" description="Disordered" evidence="7">
    <location>
        <begin position="257"/>
        <end position="293"/>
    </location>
</feature>
<name>A0A9W6UJH1_9ACTN</name>
<keyword evidence="2" id="KW-0902">Two-component regulatory system</keyword>
<keyword evidence="5" id="KW-0804">Transcription</keyword>
<dbReference type="InterPro" id="IPR019734">
    <property type="entry name" value="TPR_rpt"/>
</dbReference>
<dbReference type="InterPro" id="IPR001867">
    <property type="entry name" value="OmpR/PhoB-type_DNA-bd"/>
</dbReference>
<feature type="domain" description="OmpR/PhoB-type" evidence="8">
    <location>
        <begin position="1"/>
        <end position="101"/>
    </location>
</feature>
<protein>
    <submittedName>
        <fullName evidence="9">SARP family transcriptional regulator</fullName>
    </submittedName>
</protein>
<dbReference type="Pfam" id="PF03704">
    <property type="entry name" value="BTAD"/>
    <property type="match status" value="1"/>
</dbReference>
<feature type="region of interest" description="Disordered" evidence="7">
    <location>
        <begin position="997"/>
        <end position="1030"/>
    </location>
</feature>
<evidence type="ECO:0000313" key="9">
    <source>
        <dbReference type="EMBL" id="GLW52391.1"/>
    </source>
</evidence>
<dbReference type="SMART" id="SM00028">
    <property type="entry name" value="TPR"/>
    <property type="match status" value="6"/>
</dbReference>
<dbReference type="InterPro" id="IPR011990">
    <property type="entry name" value="TPR-like_helical_dom_sf"/>
</dbReference>
<dbReference type="PANTHER" id="PTHR35807">
    <property type="entry name" value="TRANSCRIPTIONAL REGULATOR REDD-RELATED"/>
    <property type="match status" value="1"/>
</dbReference>
<evidence type="ECO:0000259" key="8">
    <source>
        <dbReference type="PROSITE" id="PS51755"/>
    </source>
</evidence>
<evidence type="ECO:0000256" key="4">
    <source>
        <dbReference type="ARBA" id="ARBA00023125"/>
    </source>
</evidence>
<dbReference type="SMART" id="SM01043">
    <property type="entry name" value="BTAD"/>
    <property type="match status" value="1"/>
</dbReference>
<keyword evidence="4 6" id="KW-0238">DNA-binding</keyword>
<dbReference type="PROSITE" id="PS51755">
    <property type="entry name" value="OMPR_PHOB"/>
    <property type="match status" value="1"/>
</dbReference>
<evidence type="ECO:0000256" key="7">
    <source>
        <dbReference type="SAM" id="MobiDB-lite"/>
    </source>
</evidence>
<dbReference type="GO" id="GO:0043531">
    <property type="term" value="F:ADP binding"/>
    <property type="evidence" value="ECO:0007669"/>
    <property type="project" value="InterPro"/>
</dbReference>
<organism evidence="9 10">
    <name type="scientific">Kitasatospora phosalacinea</name>
    <dbReference type="NCBI Taxonomy" id="2065"/>
    <lineage>
        <taxon>Bacteria</taxon>
        <taxon>Bacillati</taxon>
        <taxon>Actinomycetota</taxon>
        <taxon>Actinomycetes</taxon>
        <taxon>Kitasatosporales</taxon>
        <taxon>Streptomycetaceae</taxon>
        <taxon>Kitasatospora</taxon>
    </lineage>
</organism>
<evidence type="ECO:0000256" key="5">
    <source>
        <dbReference type="ARBA" id="ARBA00023163"/>
    </source>
</evidence>
<dbReference type="Gene3D" id="3.40.50.300">
    <property type="entry name" value="P-loop containing nucleotide triphosphate hydrolases"/>
    <property type="match status" value="1"/>
</dbReference>
<evidence type="ECO:0000256" key="1">
    <source>
        <dbReference type="ARBA" id="ARBA00005820"/>
    </source>
</evidence>
<dbReference type="EMBL" id="BSRX01000002">
    <property type="protein sequence ID" value="GLW52391.1"/>
    <property type="molecule type" value="Genomic_DNA"/>
</dbReference>
<dbReference type="InterPro" id="IPR049945">
    <property type="entry name" value="AAA_22"/>
</dbReference>
<dbReference type="AlphaFoldDB" id="A0A9W6UJH1"/>
<dbReference type="InterPro" id="IPR003593">
    <property type="entry name" value="AAA+_ATPase"/>
</dbReference>
<dbReference type="InterPro" id="IPR005158">
    <property type="entry name" value="BTAD"/>
</dbReference>
<comment type="caution">
    <text evidence="9">The sequence shown here is derived from an EMBL/GenBank/DDBJ whole genome shotgun (WGS) entry which is preliminary data.</text>
</comment>
<dbReference type="Proteomes" id="UP001165143">
    <property type="component" value="Unassembled WGS sequence"/>
</dbReference>
<dbReference type="Pfam" id="PF13424">
    <property type="entry name" value="TPR_12"/>
    <property type="match status" value="1"/>
</dbReference>
<dbReference type="SUPFAM" id="SSF46894">
    <property type="entry name" value="C-terminal effector domain of the bipartite response regulators"/>
    <property type="match status" value="1"/>
</dbReference>
<evidence type="ECO:0000256" key="3">
    <source>
        <dbReference type="ARBA" id="ARBA00023015"/>
    </source>
</evidence>
<evidence type="ECO:0000256" key="6">
    <source>
        <dbReference type="PROSITE-ProRule" id="PRU01091"/>
    </source>
</evidence>
<dbReference type="SUPFAM" id="SSF52540">
    <property type="entry name" value="P-loop containing nucleoside triphosphate hydrolases"/>
    <property type="match status" value="1"/>
</dbReference>
<dbReference type="GO" id="GO:0006355">
    <property type="term" value="P:regulation of DNA-templated transcription"/>
    <property type="evidence" value="ECO:0007669"/>
    <property type="project" value="InterPro"/>
</dbReference>
<dbReference type="Pfam" id="PF00486">
    <property type="entry name" value="Trans_reg_C"/>
    <property type="match status" value="1"/>
</dbReference>
<dbReference type="InterPro" id="IPR051677">
    <property type="entry name" value="AfsR-DnrI-RedD_regulator"/>
</dbReference>
<dbReference type="PRINTS" id="PR00364">
    <property type="entry name" value="DISEASERSIST"/>
</dbReference>
<dbReference type="Gene3D" id="1.10.10.10">
    <property type="entry name" value="Winged helix-like DNA-binding domain superfamily/Winged helix DNA-binding domain"/>
    <property type="match status" value="1"/>
</dbReference>
<dbReference type="InterPro" id="IPR027417">
    <property type="entry name" value="P-loop_NTPase"/>
</dbReference>
<accession>A0A9W6UJH1</accession>